<dbReference type="Gene3D" id="3.30.530.20">
    <property type="match status" value="1"/>
</dbReference>
<dbReference type="InterPro" id="IPR023393">
    <property type="entry name" value="START-like_dom_sf"/>
</dbReference>
<comment type="caution">
    <text evidence="1">The sequence shown here is derived from an EMBL/GenBank/DDBJ whole genome shotgun (WGS) entry which is preliminary data.</text>
</comment>
<sequence length="144" mass="14641">MKLAGTFDTPAGPDALRSLAASPEVLAGVPAFRDVEVTEDGTLRVEYYPVISLGPIRFATTITPGRVTDSSAAVAVRATRGSNLVDADLLLSFEPAAGGSTVRWEADVLLGGTAASVGQRVGAEIVARAICDVLQAAAAASTRG</sequence>
<evidence type="ECO:0000313" key="2">
    <source>
        <dbReference type="Proteomes" id="UP000451860"/>
    </source>
</evidence>
<evidence type="ECO:0008006" key="3">
    <source>
        <dbReference type="Google" id="ProtNLM"/>
    </source>
</evidence>
<keyword evidence="2" id="KW-1185">Reference proteome</keyword>
<protein>
    <recommendedName>
        <fullName evidence="3">Carbon monoxide dehydrogenase</fullName>
    </recommendedName>
</protein>
<dbReference type="Proteomes" id="UP000451860">
    <property type="component" value="Unassembled WGS sequence"/>
</dbReference>
<gene>
    <name evidence="1" type="ORF">GB883_00180</name>
</gene>
<proteinExistence type="predicted"/>
<dbReference type="AlphaFoldDB" id="A0A7J5UUX5"/>
<reference evidence="1 2" key="1">
    <citation type="submission" date="2019-10" db="EMBL/GenBank/DDBJ databases">
        <title>Georgenia wutianyii sp. nov. and Georgenia yuyongxinii sp. nov. isolated from plateau pika (Ochotona curzoniae) in the Qinghai-Tibet plateau of China.</title>
        <authorList>
            <person name="Tian Z."/>
        </authorList>
    </citation>
    <scope>NUCLEOTIDE SEQUENCE [LARGE SCALE GENOMIC DNA]</scope>
    <source>
        <strain evidence="1 2">DSM 21501</strain>
    </source>
</reference>
<accession>A0A7J5UUX5</accession>
<name>A0A7J5UUX5_9MICO</name>
<organism evidence="1 2">
    <name type="scientific">Georgenia thermotolerans</name>
    <dbReference type="NCBI Taxonomy" id="527326"/>
    <lineage>
        <taxon>Bacteria</taxon>
        <taxon>Bacillati</taxon>
        <taxon>Actinomycetota</taxon>
        <taxon>Actinomycetes</taxon>
        <taxon>Micrococcales</taxon>
        <taxon>Bogoriellaceae</taxon>
        <taxon>Georgenia</taxon>
    </lineage>
</organism>
<dbReference type="OrthoDB" id="5189976at2"/>
<dbReference type="Pfam" id="PF06240">
    <property type="entry name" value="COXG"/>
    <property type="match status" value="1"/>
</dbReference>
<dbReference type="InterPro" id="IPR010419">
    <property type="entry name" value="CO_DH_gsu"/>
</dbReference>
<evidence type="ECO:0000313" key="1">
    <source>
        <dbReference type="EMBL" id="KAE8766094.1"/>
    </source>
</evidence>
<dbReference type="RefSeq" id="WP_152199343.1">
    <property type="nucleotide sequence ID" value="NZ_VUKF01000001.1"/>
</dbReference>
<dbReference type="SUPFAM" id="SSF55961">
    <property type="entry name" value="Bet v1-like"/>
    <property type="match status" value="1"/>
</dbReference>
<dbReference type="EMBL" id="WHJE01000001">
    <property type="protein sequence ID" value="KAE8766094.1"/>
    <property type="molecule type" value="Genomic_DNA"/>
</dbReference>